<keyword evidence="2" id="KW-1133">Transmembrane helix</keyword>
<evidence type="ECO:0000313" key="3">
    <source>
        <dbReference type="EMBL" id="KAI8575277.1"/>
    </source>
</evidence>
<keyword evidence="2" id="KW-0472">Membrane</keyword>
<dbReference type="EMBL" id="MU620989">
    <property type="protein sequence ID" value="KAI8575277.1"/>
    <property type="molecule type" value="Genomic_DNA"/>
</dbReference>
<dbReference type="AlphaFoldDB" id="A0AAD5E1Y9"/>
<gene>
    <name evidence="3" type="ORF">K450DRAFT_284491</name>
</gene>
<comment type="caution">
    <text evidence="3">The sequence shown here is derived from an EMBL/GenBank/DDBJ whole genome shotgun (WGS) entry which is preliminary data.</text>
</comment>
<feature type="compositionally biased region" description="Basic and acidic residues" evidence="1">
    <location>
        <begin position="118"/>
        <end position="128"/>
    </location>
</feature>
<dbReference type="RefSeq" id="XP_051440281.1">
    <property type="nucleotide sequence ID" value="XM_051593508.1"/>
</dbReference>
<accession>A0AAD5E1Y9</accession>
<keyword evidence="2" id="KW-0812">Transmembrane</keyword>
<evidence type="ECO:0000313" key="4">
    <source>
        <dbReference type="Proteomes" id="UP001206595"/>
    </source>
</evidence>
<evidence type="ECO:0000256" key="1">
    <source>
        <dbReference type="SAM" id="MobiDB-lite"/>
    </source>
</evidence>
<organism evidence="3 4">
    <name type="scientific">Umbelopsis ramanniana AG</name>
    <dbReference type="NCBI Taxonomy" id="1314678"/>
    <lineage>
        <taxon>Eukaryota</taxon>
        <taxon>Fungi</taxon>
        <taxon>Fungi incertae sedis</taxon>
        <taxon>Mucoromycota</taxon>
        <taxon>Mucoromycotina</taxon>
        <taxon>Umbelopsidomycetes</taxon>
        <taxon>Umbelopsidales</taxon>
        <taxon>Umbelopsidaceae</taxon>
        <taxon>Umbelopsis</taxon>
    </lineage>
</organism>
<name>A0AAD5E1Y9_UMBRA</name>
<keyword evidence="4" id="KW-1185">Reference proteome</keyword>
<sequence length="135" mass="15255">MLYYSTYFAFFGFLLLFFLVFICVFLIRKRRALQAEASHPTNNDLQDPYDLCPVNYPTPPIPPQTFDGQRAFYQPPTAAYNSGATNDIDEATTPPSPPSCYEHASSVLEPAPPTYEETVSRPENRETSNHITNPN</sequence>
<reference evidence="3" key="2">
    <citation type="journal article" date="2022" name="Proc. Natl. Acad. Sci. U.S.A.">
        <title>Diploid-dominant life cycles characterize the early evolution of Fungi.</title>
        <authorList>
            <person name="Amses K.R."/>
            <person name="Simmons D.R."/>
            <person name="Longcore J.E."/>
            <person name="Mondo S.J."/>
            <person name="Seto K."/>
            <person name="Jeronimo G.H."/>
            <person name="Bonds A.E."/>
            <person name="Quandt C.A."/>
            <person name="Davis W.J."/>
            <person name="Chang Y."/>
            <person name="Federici B.A."/>
            <person name="Kuo A."/>
            <person name="LaButti K."/>
            <person name="Pangilinan J."/>
            <person name="Andreopoulos W."/>
            <person name="Tritt A."/>
            <person name="Riley R."/>
            <person name="Hundley H."/>
            <person name="Johnson J."/>
            <person name="Lipzen A."/>
            <person name="Barry K."/>
            <person name="Lang B.F."/>
            <person name="Cuomo C.A."/>
            <person name="Buchler N.E."/>
            <person name="Grigoriev I.V."/>
            <person name="Spatafora J.W."/>
            <person name="Stajich J.E."/>
            <person name="James T.Y."/>
        </authorList>
    </citation>
    <scope>NUCLEOTIDE SEQUENCE</scope>
    <source>
        <strain evidence="3">AG</strain>
    </source>
</reference>
<dbReference type="Proteomes" id="UP001206595">
    <property type="component" value="Unassembled WGS sequence"/>
</dbReference>
<proteinExistence type="predicted"/>
<evidence type="ECO:0000256" key="2">
    <source>
        <dbReference type="SAM" id="Phobius"/>
    </source>
</evidence>
<feature type="region of interest" description="Disordered" evidence="1">
    <location>
        <begin position="77"/>
        <end position="135"/>
    </location>
</feature>
<dbReference type="GeneID" id="75918850"/>
<reference evidence="3" key="1">
    <citation type="submission" date="2021-06" db="EMBL/GenBank/DDBJ databases">
        <authorList>
            <consortium name="DOE Joint Genome Institute"/>
            <person name="Mondo S.J."/>
            <person name="Amses K.R."/>
            <person name="Simmons D.R."/>
            <person name="Longcore J.E."/>
            <person name="Seto K."/>
            <person name="Alves G.H."/>
            <person name="Bonds A.E."/>
            <person name="Quandt C.A."/>
            <person name="Davis W.J."/>
            <person name="Chang Y."/>
            <person name="Letcher P.M."/>
            <person name="Powell M.J."/>
            <person name="Kuo A."/>
            <person name="Labutti K."/>
            <person name="Pangilinan J."/>
            <person name="Andreopoulos W."/>
            <person name="Tritt A."/>
            <person name="Riley R."/>
            <person name="Hundley H."/>
            <person name="Johnson J."/>
            <person name="Lipzen A."/>
            <person name="Barry K."/>
            <person name="Berbee M.L."/>
            <person name="Buchler N.E."/>
            <person name="Grigoriev I.V."/>
            <person name="Spatafora J.W."/>
            <person name="Stajich J.E."/>
            <person name="James T.Y."/>
        </authorList>
    </citation>
    <scope>NUCLEOTIDE SEQUENCE</scope>
    <source>
        <strain evidence="3">AG</strain>
    </source>
</reference>
<feature type="transmembrane region" description="Helical" evidence="2">
    <location>
        <begin position="6"/>
        <end position="27"/>
    </location>
</feature>
<protein>
    <submittedName>
        <fullName evidence="3">Uncharacterized protein</fullName>
    </submittedName>
</protein>